<accession>A0A317PE04</accession>
<protein>
    <submittedName>
        <fullName evidence="1">Uncharacterized protein</fullName>
    </submittedName>
</protein>
<comment type="caution">
    <text evidence="1">The sequence shown here is derived from an EMBL/GenBank/DDBJ whole genome shotgun (WGS) entry which is preliminary data.</text>
</comment>
<dbReference type="OrthoDB" id="8444610at2"/>
<organism evidence="1 2">
    <name type="scientific">Hoeflea marina</name>
    <dbReference type="NCBI Taxonomy" id="274592"/>
    <lineage>
        <taxon>Bacteria</taxon>
        <taxon>Pseudomonadati</taxon>
        <taxon>Pseudomonadota</taxon>
        <taxon>Alphaproteobacteria</taxon>
        <taxon>Hyphomicrobiales</taxon>
        <taxon>Rhizobiaceae</taxon>
        <taxon>Hoeflea</taxon>
    </lineage>
</organism>
<dbReference type="RefSeq" id="WP_110033990.1">
    <property type="nucleotide sequence ID" value="NZ_QGTR01000006.1"/>
</dbReference>
<proteinExistence type="predicted"/>
<dbReference type="AlphaFoldDB" id="A0A317PE04"/>
<evidence type="ECO:0000313" key="2">
    <source>
        <dbReference type="Proteomes" id="UP000246352"/>
    </source>
</evidence>
<gene>
    <name evidence="1" type="ORF">DFR52_106223</name>
</gene>
<dbReference type="Proteomes" id="UP000246352">
    <property type="component" value="Unassembled WGS sequence"/>
</dbReference>
<reference evidence="1 2" key="1">
    <citation type="submission" date="2018-05" db="EMBL/GenBank/DDBJ databases">
        <title>Genomic Encyclopedia of Type Strains, Phase IV (KMG-IV): sequencing the most valuable type-strain genomes for metagenomic binning, comparative biology and taxonomic classification.</title>
        <authorList>
            <person name="Goeker M."/>
        </authorList>
    </citation>
    <scope>NUCLEOTIDE SEQUENCE [LARGE SCALE GENOMIC DNA]</scope>
    <source>
        <strain evidence="1 2">DSM 16791</strain>
    </source>
</reference>
<dbReference type="EMBL" id="QGTR01000006">
    <property type="protein sequence ID" value="PWV97698.1"/>
    <property type="molecule type" value="Genomic_DNA"/>
</dbReference>
<name>A0A317PE04_9HYPH</name>
<dbReference type="Pfam" id="PF04985">
    <property type="entry name" value="Phage_tube"/>
    <property type="match status" value="1"/>
</dbReference>
<dbReference type="InterPro" id="IPR006498">
    <property type="entry name" value="Tail_tube"/>
</dbReference>
<sequence length="168" mass="18994">MDRIIHGANWYVDTLNQRLRLADITLPALNRAKETLQLGGGFFNLAIPYEIEELEAPFSLNGAHEDIRGLFGREPGDWTTFYYYERLRDIVKGENKGRVVILKGLVNEVTQAKVTGKKGDATGYKVGSIIEYRDIVDGKEIHRFDVFNNHLVIDGVNYSNSHNEIIAA</sequence>
<keyword evidence="2" id="KW-1185">Reference proteome</keyword>
<evidence type="ECO:0000313" key="1">
    <source>
        <dbReference type="EMBL" id="PWV97698.1"/>
    </source>
</evidence>